<dbReference type="InterPro" id="IPR022742">
    <property type="entry name" value="Hydrolase_4"/>
</dbReference>
<dbReference type="PANTHER" id="PTHR43265:SF1">
    <property type="entry name" value="ESTERASE ESTD"/>
    <property type="match status" value="1"/>
</dbReference>
<feature type="chain" id="PRO_5024988119" evidence="1">
    <location>
        <begin position="21"/>
        <end position="319"/>
    </location>
</feature>
<dbReference type="GO" id="GO:0052689">
    <property type="term" value="F:carboxylic ester hydrolase activity"/>
    <property type="evidence" value="ECO:0007669"/>
    <property type="project" value="TreeGrafter"/>
</dbReference>
<organism evidence="3 4">
    <name type="scientific">Adhaeribacter soli</name>
    <dbReference type="NCBI Taxonomy" id="2607655"/>
    <lineage>
        <taxon>Bacteria</taxon>
        <taxon>Pseudomonadati</taxon>
        <taxon>Bacteroidota</taxon>
        <taxon>Cytophagia</taxon>
        <taxon>Cytophagales</taxon>
        <taxon>Hymenobacteraceae</taxon>
        <taxon>Adhaeribacter</taxon>
    </lineage>
</organism>
<protein>
    <submittedName>
        <fullName evidence="3">Lysophospholipase</fullName>
    </submittedName>
</protein>
<dbReference type="EMBL" id="VTWT01000007">
    <property type="protein sequence ID" value="KAA9331958.1"/>
    <property type="molecule type" value="Genomic_DNA"/>
</dbReference>
<dbReference type="InterPro" id="IPR053145">
    <property type="entry name" value="AB_hydrolase_Est10"/>
</dbReference>
<keyword evidence="4" id="KW-1185">Reference proteome</keyword>
<evidence type="ECO:0000313" key="3">
    <source>
        <dbReference type="EMBL" id="KAA9331958.1"/>
    </source>
</evidence>
<dbReference type="SUPFAM" id="SSF53474">
    <property type="entry name" value="alpha/beta-Hydrolases"/>
    <property type="match status" value="1"/>
</dbReference>
<sequence length="319" mass="34585">MKSVNLSLFVFFFTMSQLFAANTPSAVEKTLELTTRSGILKGTLLRIPAEKPIPVVLIISGSGPTDKNGNNPMMQNNHLKMVAEDLSKAGIASLRYDKRGIGENAPAGPARENDMLFDHLVNDAADWATKLKEDPKFSKVIILGHSEGSLIGMMAAQKAKADAFISVAGAGQTADKIIREQLKGQPKQISDEALPILEELAKGKTVANVNPMFAALFRESVQPYLISWMKYDPQIEIAKLTMPVFLVQGTTDLQVTEKDARLLAAANKKSKLVLIEGMNHVLKTSTADPQKNMATYNNAELPLAPALTPKLTGFIASLK</sequence>
<proteinExistence type="predicted"/>
<reference evidence="3 4" key="1">
    <citation type="submission" date="2019-09" db="EMBL/GenBank/DDBJ databases">
        <title>Genome sequence of Adhaeribacter sp. M2.</title>
        <authorList>
            <person name="Srinivasan S."/>
        </authorList>
    </citation>
    <scope>NUCLEOTIDE SEQUENCE [LARGE SCALE GENOMIC DNA]</scope>
    <source>
        <strain evidence="3 4">M2</strain>
    </source>
</reference>
<dbReference type="Pfam" id="PF12146">
    <property type="entry name" value="Hydrolase_4"/>
    <property type="match status" value="1"/>
</dbReference>
<evidence type="ECO:0000259" key="2">
    <source>
        <dbReference type="Pfam" id="PF12146"/>
    </source>
</evidence>
<keyword evidence="1" id="KW-0732">Signal</keyword>
<dbReference type="RefSeq" id="WP_150904567.1">
    <property type="nucleotide sequence ID" value="NZ_VTWT01000007.1"/>
</dbReference>
<dbReference type="PANTHER" id="PTHR43265">
    <property type="entry name" value="ESTERASE ESTD"/>
    <property type="match status" value="1"/>
</dbReference>
<dbReference type="Proteomes" id="UP000326570">
    <property type="component" value="Unassembled WGS sequence"/>
</dbReference>
<accession>A0A5N1IQC1</accession>
<dbReference type="Gene3D" id="3.40.50.1820">
    <property type="entry name" value="alpha/beta hydrolase"/>
    <property type="match status" value="1"/>
</dbReference>
<evidence type="ECO:0000313" key="4">
    <source>
        <dbReference type="Proteomes" id="UP000326570"/>
    </source>
</evidence>
<dbReference type="AlphaFoldDB" id="A0A5N1IQC1"/>
<feature type="signal peptide" evidence="1">
    <location>
        <begin position="1"/>
        <end position="20"/>
    </location>
</feature>
<comment type="caution">
    <text evidence="3">The sequence shown here is derived from an EMBL/GenBank/DDBJ whole genome shotgun (WGS) entry which is preliminary data.</text>
</comment>
<dbReference type="InterPro" id="IPR029058">
    <property type="entry name" value="AB_hydrolase_fold"/>
</dbReference>
<feature type="domain" description="Serine aminopeptidase S33" evidence="2">
    <location>
        <begin position="81"/>
        <end position="210"/>
    </location>
</feature>
<gene>
    <name evidence="3" type="ORF">F0P94_14280</name>
</gene>
<name>A0A5N1IQC1_9BACT</name>
<evidence type="ECO:0000256" key="1">
    <source>
        <dbReference type="SAM" id="SignalP"/>
    </source>
</evidence>